<organism evidence="1 2">
    <name type="scientific">Cystoisospora suis</name>
    <dbReference type="NCBI Taxonomy" id="483139"/>
    <lineage>
        <taxon>Eukaryota</taxon>
        <taxon>Sar</taxon>
        <taxon>Alveolata</taxon>
        <taxon>Apicomplexa</taxon>
        <taxon>Conoidasida</taxon>
        <taxon>Coccidia</taxon>
        <taxon>Eucoccidiorida</taxon>
        <taxon>Eimeriorina</taxon>
        <taxon>Sarcocystidae</taxon>
        <taxon>Cystoisospora</taxon>
    </lineage>
</organism>
<protein>
    <submittedName>
        <fullName evidence="1">Uncharacterized protein</fullName>
    </submittedName>
</protein>
<dbReference type="VEuPathDB" id="ToxoDB:CSUI_009175"/>
<dbReference type="RefSeq" id="XP_067918733.1">
    <property type="nucleotide sequence ID" value="XM_068069291.1"/>
</dbReference>
<dbReference type="AlphaFoldDB" id="A0A2C6KK46"/>
<sequence>MSENKEEACLSCGVKQKAVTHMVLREKTSEQEGKGLSGRKSIKKFRVFRKCEYHEGYSRRSNKTIEVDSTK</sequence>
<dbReference type="GeneID" id="94432502"/>
<evidence type="ECO:0000313" key="1">
    <source>
        <dbReference type="EMBL" id="PHJ17008.1"/>
    </source>
</evidence>
<evidence type="ECO:0000313" key="2">
    <source>
        <dbReference type="Proteomes" id="UP000221165"/>
    </source>
</evidence>
<dbReference type="EMBL" id="MIGC01005369">
    <property type="protein sequence ID" value="PHJ17008.1"/>
    <property type="molecule type" value="Genomic_DNA"/>
</dbReference>
<reference evidence="1 2" key="1">
    <citation type="journal article" date="2017" name="Int. J. Parasitol.">
        <title>The genome of the protozoan parasite Cystoisospora suis and a reverse vaccinology approach to identify vaccine candidates.</title>
        <authorList>
            <person name="Palmieri N."/>
            <person name="Shrestha A."/>
            <person name="Ruttkowski B."/>
            <person name="Beck T."/>
            <person name="Vogl C."/>
            <person name="Tomley F."/>
            <person name="Blake D.P."/>
            <person name="Joachim A."/>
        </authorList>
    </citation>
    <scope>NUCLEOTIDE SEQUENCE [LARGE SCALE GENOMIC DNA]</scope>
    <source>
        <strain evidence="1 2">Wien I</strain>
    </source>
</reference>
<proteinExistence type="predicted"/>
<gene>
    <name evidence="1" type="ORF">CSUI_009175</name>
</gene>
<accession>A0A2C6KK46</accession>
<keyword evidence="2" id="KW-1185">Reference proteome</keyword>
<name>A0A2C6KK46_9APIC</name>
<dbReference type="Proteomes" id="UP000221165">
    <property type="component" value="Unassembled WGS sequence"/>
</dbReference>
<comment type="caution">
    <text evidence="1">The sequence shown here is derived from an EMBL/GenBank/DDBJ whole genome shotgun (WGS) entry which is preliminary data.</text>
</comment>